<dbReference type="AlphaFoldDB" id="A0A853A8W7"/>
<sequence length="549" mass="58863">MTTTHGGEDADAAWDERVPVLIVGAGLAGTSTAMFLGLHQVPSLLVERHPGTSNQPKARGQSWHTMEALRIAGVSERVRAAGYDVDRGMPIVIARSVTGPRLHEVLPERWPDWSHITPERMGMASQERAEPILADRARELGAELRFSTRLETFEQDAHGVTAVLRDLRTDAVSRVRADYLVAADGWRGGIRRRLGIGTHGRGTLEHSVAVVFEADLRQALAGREFALFYLQNPELGGGSGAFVTTDTPGRYVVTFGYDPDAGGGYADVTDEYCLAQVRIALGVPDLEVELVDRAPTGLAHRIADRFSCGRVHLVGDAAHTMPPHGGQGGNTAVMDGFHLAWKLAAVVRGHAGAALLDSHDAERRPYGELIAGQQYTNMIHRAAPHLADGTEDAPVPWERLLLGYRCAAGAVVPEPDEDGALHEDPARPTGRPGSHAPHVWLIRDGERLPVLDLLGREFVLLTESAGWARAADEVAGRLGVPLRAVLINGEGGPADPEGRWRRAYGVGPDGASLVRPDRLIAWRSPGAGGADALGEALCTVLRRGPRNAA</sequence>
<dbReference type="PRINTS" id="PR00420">
    <property type="entry name" value="RNGMNOXGNASE"/>
</dbReference>
<reference evidence="6 7" key="1">
    <citation type="submission" date="2020-07" db="EMBL/GenBank/DDBJ databases">
        <title>Sequencing the genomes of 1000 actinobacteria strains.</title>
        <authorList>
            <person name="Klenk H.-P."/>
        </authorList>
    </citation>
    <scope>NUCLEOTIDE SEQUENCE [LARGE SCALE GENOMIC DNA]</scope>
    <source>
        <strain evidence="6 7">DSM 42178</strain>
    </source>
</reference>
<dbReference type="Pfam" id="PF21274">
    <property type="entry name" value="Rng_hyd_C"/>
    <property type="match status" value="1"/>
</dbReference>
<dbReference type="Proteomes" id="UP000567795">
    <property type="component" value="Unassembled WGS sequence"/>
</dbReference>
<protein>
    <submittedName>
        <fullName evidence="6">2-polyprenyl-6-methoxyphenol hydroxylase-like FAD-dependent oxidoreductase</fullName>
    </submittedName>
</protein>
<dbReference type="RefSeq" id="WP_179815561.1">
    <property type="nucleotide sequence ID" value="NZ_JACBZD010000001.1"/>
</dbReference>
<keyword evidence="7" id="KW-1185">Reference proteome</keyword>
<evidence type="ECO:0000256" key="4">
    <source>
        <dbReference type="SAM" id="MobiDB-lite"/>
    </source>
</evidence>
<proteinExistence type="predicted"/>
<dbReference type="Gene3D" id="3.50.50.60">
    <property type="entry name" value="FAD/NAD(P)-binding domain"/>
    <property type="match status" value="1"/>
</dbReference>
<dbReference type="PANTHER" id="PTHR43004:SF19">
    <property type="entry name" value="BINDING MONOOXYGENASE, PUTATIVE (JCVI)-RELATED"/>
    <property type="match status" value="1"/>
</dbReference>
<dbReference type="PANTHER" id="PTHR43004">
    <property type="entry name" value="TRK SYSTEM POTASSIUM UPTAKE PROTEIN"/>
    <property type="match status" value="1"/>
</dbReference>
<gene>
    <name evidence="6" type="ORF">FHU37_004024</name>
</gene>
<dbReference type="InterPro" id="IPR002938">
    <property type="entry name" value="FAD-bd"/>
</dbReference>
<dbReference type="InterPro" id="IPR036188">
    <property type="entry name" value="FAD/NAD-bd_sf"/>
</dbReference>
<dbReference type="EMBL" id="JACBZD010000001">
    <property type="protein sequence ID" value="NYI07081.1"/>
    <property type="molecule type" value="Genomic_DNA"/>
</dbReference>
<feature type="domain" description="FAD-binding" evidence="5">
    <location>
        <begin position="18"/>
        <end position="368"/>
    </location>
</feature>
<dbReference type="GO" id="GO:0071949">
    <property type="term" value="F:FAD binding"/>
    <property type="evidence" value="ECO:0007669"/>
    <property type="project" value="InterPro"/>
</dbReference>
<evidence type="ECO:0000256" key="2">
    <source>
        <dbReference type="ARBA" id="ARBA00022630"/>
    </source>
</evidence>
<dbReference type="Gene3D" id="3.30.9.10">
    <property type="entry name" value="D-Amino Acid Oxidase, subunit A, domain 2"/>
    <property type="match status" value="1"/>
</dbReference>
<keyword evidence="2" id="KW-0285">Flavoprotein</keyword>
<evidence type="ECO:0000313" key="7">
    <source>
        <dbReference type="Proteomes" id="UP000567795"/>
    </source>
</evidence>
<comment type="caution">
    <text evidence="6">The sequence shown here is derived from an EMBL/GenBank/DDBJ whole genome shotgun (WGS) entry which is preliminary data.</text>
</comment>
<evidence type="ECO:0000256" key="1">
    <source>
        <dbReference type="ARBA" id="ARBA00001974"/>
    </source>
</evidence>
<name>A0A853A8W7_9ACTN</name>
<keyword evidence="3" id="KW-0274">FAD</keyword>
<dbReference type="Pfam" id="PF01494">
    <property type="entry name" value="FAD_binding_3"/>
    <property type="match status" value="1"/>
</dbReference>
<evidence type="ECO:0000259" key="5">
    <source>
        <dbReference type="Pfam" id="PF01494"/>
    </source>
</evidence>
<evidence type="ECO:0000256" key="3">
    <source>
        <dbReference type="ARBA" id="ARBA00022827"/>
    </source>
</evidence>
<feature type="region of interest" description="Disordered" evidence="4">
    <location>
        <begin position="415"/>
        <end position="436"/>
    </location>
</feature>
<dbReference type="Gene3D" id="3.40.30.120">
    <property type="match status" value="1"/>
</dbReference>
<comment type="cofactor">
    <cofactor evidence="1">
        <name>FAD</name>
        <dbReference type="ChEBI" id="CHEBI:57692"/>
    </cofactor>
</comment>
<dbReference type="InterPro" id="IPR050641">
    <property type="entry name" value="RIFMO-like"/>
</dbReference>
<dbReference type="SUPFAM" id="SSF51905">
    <property type="entry name" value="FAD/NAD(P)-binding domain"/>
    <property type="match status" value="1"/>
</dbReference>
<organism evidence="6 7">
    <name type="scientific">Allostreptomyces psammosilenae</name>
    <dbReference type="NCBI Taxonomy" id="1892865"/>
    <lineage>
        <taxon>Bacteria</taxon>
        <taxon>Bacillati</taxon>
        <taxon>Actinomycetota</taxon>
        <taxon>Actinomycetes</taxon>
        <taxon>Kitasatosporales</taxon>
        <taxon>Streptomycetaceae</taxon>
        <taxon>Allostreptomyces</taxon>
    </lineage>
</organism>
<accession>A0A853A8W7</accession>
<evidence type="ECO:0000313" key="6">
    <source>
        <dbReference type="EMBL" id="NYI07081.1"/>
    </source>
</evidence>
<dbReference type="GO" id="GO:0016709">
    <property type="term" value="F:oxidoreductase activity, acting on paired donors, with incorporation or reduction of molecular oxygen, NAD(P)H as one donor, and incorporation of one atom of oxygen"/>
    <property type="evidence" value="ECO:0007669"/>
    <property type="project" value="UniProtKB-ARBA"/>
</dbReference>